<dbReference type="PANTHER" id="PTHR21015">
    <property type="entry name" value="UDP-N-ACETYLGLUCOSAMINE--N-ACETYLMURAMYL-(PENTAPEPTIDE) PYROPHOSPHORYL-UNDECAPRENOL N-ACETYLGLUCOSAMINE TRANSFERASE 1"/>
    <property type="match status" value="1"/>
</dbReference>
<evidence type="ECO:0000313" key="3">
    <source>
        <dbReference type="Proteomes" id="UP000603912"/>
    </source>
</evidence>
<dbReference type="Gene3D" id="3.40.50.2000">
    <property type="entry name" value="Glycogen Phosphorylase B"/>
    <property type="match status" value="1"/>
</dbReference>
<gene>
    <name evidence="2" type="ORF">GCM10007036_09220</name>
</gene>
<feature type="domain" description="Glycosyl transferase family 28 C-terminal" evidence="1">
    <location>
        <begin position="286"/>
        <end position="355"/>
    </location>
</feature>
<proteinExistence type="predicted"/>
<dbReference type="RefSeq" id="WP_188516527.1">
    <property type="nucleotide sequence ID" value="NZ_BMES01000001.1"/>
</dbReference>
<dbReference type="SUPFAM" id="SSF53756">
    <property type="entry name" value="UDP-Glycosyltransferase/glycogen phosphorylase"/>
    <property type="match status" value="1"/>
</dbReference>
<dbReference type="EMBL" id="BMES01000001">
    <property type="protein sequence ID" value="GGH11864.1"/>
    <property type="molecule type" value="Genomic_DNA"/>
</dbReference>
<sequence>MFQPVPGAFGASWGAGVKRAPRVLIYSHDTFGLGHLRRSRAIANALVQAAPDASVVIVTGSPVVGSFDFGNGVDFVRVPGVVKLPDGDYTTLNLKIGLDEAVALREAIIRNTALALDPDLVIVDKEPTGFRGEILPTLQLMKQRGARLVLGIRDVMDEPALLAPEWERKGAVQALVDFYDDIWIYGLRRLYEPLAALDLPEAVRNRITYTGYLRRELPDAPQFSRYPKLTRGPFVLVTTGGGGDGPALLDWVVSAYERDPDIPIPALVVFGPFVSRGARQSLMGRIAKLEKVDAIAFDSKIEHLMQKASAIVAMGGYNTFCEILSMDKPGLIVPRKTPRLEQAIRAQFAEEAGLVRQLDGLDNPPSTHDPLEMAAAIRALMSQPKPSQAVIPDLLDGLERIGAMTRPWFEDARTGRGRSGVGMAAE</sequence>
<dbReference type="GO" id="GO:0016758">
    <property type="term" value="F:hexosyltransferase activity"/>
    <property type="evidence" value="ECO:0007669"/>
    <property type="project" value="InterPro"/>
</dbReference>
<dbReference type="Pfam" id="PF04101">
    <property type="entry name" value="Glyco_tran_28_C"/>
    <property type="match status" value="1"/>
</dbReference>
<accession>A0A917MIK4</accession>
<dbReference type="AlphaFoldDB" id="A0A917MIK4"/>
<keyword evidence="3" id="KW-1185">Reference proteome</keyword>
<reference evidence="2" key="1">
    <citation type="journal article" date="2014" name="Int. J. Syst. Evol. Microbiol.">
        <title>Complete genome sequence of Corynebacterium casei LMG S-19264T (=DSM 44701T), isolated from a smear-ripened cheese.</title>
        <authorList>
            <consortium name="US DOE Joint Genome Institute (JGI-PGF)"/>
            <person name="Walter F."/>
            <person name="Albersmeier A."/>
            <person name="Kalinowski J."/>
            <person name="Ruckert C."/>
        </authorList>
    </citation>
    <scope>NUCLEOTIDE SEQUENCE</scope>
    <source>
        <strain evidence="2">CGMCC 1.12214</strain>
    </source>
</reference>
<organism evidence="2 3">
    <name type="scientific">Alsobacter metallidurans</name>
    <dbReference type="NCBI Taxonomy" id="340221"/>
    <lineage>
        <taxon>Bacteria</taxon>
        <taxon>Pseudomonadati</taxon>
        <taxon>Pseudomonadota</taxon>
        <taxon>Alphaproteobacteria</taxon>
        <taxon>Hyphomicrobiales</taxon>
        <taxon>Alsobacteraceae</taxon>
        <taxon>Alsobacter</taxon>
    </lineage>
</organism>
<dbReference type="InterPro" id="IPR007235">
    <property type="entry name" value="Glyco_trans_28_C"/>
</dbReference>
<protein>
    <submittedName>
        <fullName evidence="2">Membrane protein</fullName>
    </submittedName>
</protein>
<evidence type="ECO:0000259" key="1">
    <source>
        <dbReference type="Pfam" id="PF04101"/>
    </source>
</evidence>
<comment type="caution">
    <text evidence="2">The sequence shown here is derived from an EMBL/GenBank/DDBJ whole genome shotgun (WGS) entry which is preliminary data.</text>
</comment>
<dbReference type="PANTHER" id="PTHR21015:SF28">
    <property type="entry name" value="SLL1722 PROTEIN"/>
    <property type="match status" value="1"/>
</dbReference>
<evidence type="ECO:0000313" key="2">
    <source>
        <dbReference type="EMBL" id="GGH11864.1"/>
    </source>
</evidence>
<name>A0A917MIK4_9HYPH</name>
<reference evidence="2" key="2">
    <citation type="submission" date="2020-09" db="EMBL/GenBank/DDBJ databases">
        <authorList>
            <person name="Sun Q."/>
            <person name="Zhou Y."/>
        </authorList>
    </citation>
    <scope>NUCLEOTIDE SEQUENCE</scope>
    <source>
        <strain evidence="2">CGMCC 1.12214</strain>
    </source>
</reference>
<dbReference type="Proteomes" id="UP000603912">
    <property type="component" value="Unassembled WGS sequence"/>
</dbReference>